<evidence type="ECO:0000313" key="1">
    <source>
        <dbReference type="EMBL" id="QDT31482.1"/>
    </source>
</evidence>
<sequence length="967" mass="101853">MCVSAIQRRARISQYNFLIHCGLILLSFHSIGKCEDNIGLDGQVGHIAFPTFGREESITHLELMPFSTGDYHALFGDMRAFVTNDANFGVNLGAGARFIEPAGLAMFGISGWYDGDQSTGELFHQLGLNLEARTEFGGLTANVYWPIGNSAQELSKTISNQRFEGNEILFDLKNLYGDSMSGTDILASVYIPGKFAEDHNLEFSAGGYFFQGDNAEDITGWKMALNGLVTESVAGELSFTNDDTFGANTSLGIAWRFGAEATPGRSLKKQLRRYVDRNYNVIVSTRSEMETGVTAINPATGLAYEVQHVSNTSIASDGSVNDPWQSISDAQAAGGDIIFVHSGTSLTESVTLSDGQILIGEGASYSIATEGYGTISLPRATVGTDLPTIINSPGDTFTMASGSTLAGFNISSANGNAIVADGIDDFHISDIIIDGTTGDGIYVNGSTAGEISRVSILNAGGNGLHIVDIDDILNLEDIEVENVADNGVLVHGGLGEINFKGDLIIKNAGVAGFAVEDLMTIVNIVDDIEEETKGMVSVEQLDISDSDGAVGLFVNNSDGSVIVEEFNAEILNGTALLIEDSSTVHVNDGVISSTNAPVIDASNSDLEIYLTSLSADGGDRGIRISNSTGDLFVYGEGDFGTGGTIQNVEVGFELDGFESAGLQAIDFTDNENVGIVNDVETLALWYLKITGTTEQILNATNVEALEISGSEITENDLSSEKAIELKIEEEGAYVARFMQNIVSDTPGTIFTVSNESAAPGSLSYNFSSNNIALSESQAVATVVDWHGSLQATIAGNLITGEDSSQIGFEVIANESTDLAQVTFTQNQLALDGANSTGISYYSDAPSVLSVTSNIIELGGQNGTGIQATLAKEASALISFNQIFDDAGGATAILFPSVADGSQLTIESNQIDLSQFNAFVDRGIVLSAISGDDPNVLINSTQTNTILGASTAFFLPASGWTGQLLVTE</sequence>
<dbReference type="SUPFAM" id="SSF51126">
    <property type="entry name" value="Pectin lyase-like"/>
    <property type="match status" value="1"/>
</dbReference>
<evidence type="ECO:0000313" key="2">
    <source>
        <dbReference type="Proteomes" id="UP000315724"/>
    </source>
</evidence>
<proteinExistence type="predicted"/>
<name>A0A517QIL1_9PLAN</name>
<dbReference type="KEGG" id="tpol:Mal48_07160"/>
<keyword evidence="2" id="KW-1185">Reference proteome</keyword>
<dbReference type="InterPro" id="IPR011050">
    <property type="entry name" value="Pectin_lyase_fold/virulence"/>
</dbReference>
<reference evidence="1 2" key="1">
    <citation type="submission" date="2019-02" db="EMBL/GenBank/DDBJ databases">
        <title>Deep-cultivation of Planctomycetes and their phenomic and genomic characterization uncovers novel biology.</title>
        <authorList>
            <person name="Wiegand S."/>
            <person name="Jogler M."/>
            <person name="Boedeker C."/>
            <person name="Pinto D."/>
            <person name="Vollmers J."/>
            <person name="Rivas-Marin E."/>
            <person name="Kohn T."/>
            <person name="Peeters S.H."/>
            <person name="Heuer A."/>
            <person name="Rast P."/>
            <person name="Oberbeckmann S."/>
            <person name="Bunk B."/>
            <person name="Jeske O."/>
            <person name="Meyerdierks A."/>
            <person name="Storesund J.E."/>
            <person name="Kallscheuer N."/>
            <person name="Luecker S."/>
            <person name="Lage O.M."/>
            <person name="Pohl T."/>
            <person name="Merkel B.J."/>
            <person name="Hornburger P."/>
            <person name="Mueller R.-W."/>
            <person name="Bruemmer F."/>
            <person name="Labrenz M."/>
            <person name="Spormann A.M."/>
            <person name="Op den Camp H."/>
            <person name="Overmann J."/>
            <person name="Amann R."/>
            <person name="Jetten M.S.M."/>
            <person name="Mascher T."/>
            <person name="Medema M.H."/>
            <person name="Devos D.P."/>
            <person name="Kaster A.-K."/>
            <person name="Ovreas L."/>
            <person name="Rohde M."/>
            <person name="Galperin M.Y."/>
            <person name="Jogler C."/>
        </authorList>
    </citation>
    <scope>NUCLEOTIDE SEQUENCE [LARGE SCALE GENOMIC DNA]</scope>
    <source>
        <strain evidence="1 2">Mal48</strain>
    </source>
</reference>
<dbReference type="Gene3D" id="2.40.160.160">
    <property type="entry name" value="Inverse autotransporter, beta-domain"/>
    <property type="match status" value="1"/>
</dbReference>
<dbReference type="AlphaFoldDB" id="A0A517QIL1"/>
<dbReference type="InterPro" id="IPR012334">
    <property type="entry name" value="Pectin_lyas_fold"/>
</dbReference>
<accession>A0A517QIL1</accession>
<dbReference type="SMART" id="SM00710">
    <property type="entry name" value="PbH1"/>
    <property type="match status" value="5"/>
</dbReference>
<dbReference type="Proteomes" id="UP000315724">
    <property type="component" value="Chromosome"/>
</dbReference>
<protein>
    <submittedName>
        <fullName evidence="1">Uncharacterized protein</fullName>
    </submittedName>
</protein>
<organism evidence="1 2">
    <name type="scientific">Thalassoglobus polymorphus</name>
    <dbReference type="NCBI Taxonomy" id="2527994"/>
    <lineage>
        <taxon>Bacteria</taxon>
        <taxon>Pseudomonadati</taxon>
        <taxon>Planctomycetota</taxon>
        <taxon>Planctomycetia</taxon>
        <taxon>Planctomycetales</taxon>
        <taxon>Planctomycetaceae</taxon>
        <taxon>Thalassoglobus</taxon>
    </lineage>
</organism>
<dbReference type="InterPro" id="IPR006626">
    <property type="entry name" value="PbH1"/>
</dbReference>
<gene>
    <name evidence="1" type="ORF">Mal48_07160</name>
</gene>
<dbReference type="Gene3D" id="2.160.20.10">
    <property type="entry name" value="Single-stranded right-handed beta-helix, Pectin lyase-like"/>
    <property type="match status" value="1"/>
</dbReference>
<dbReference type="EMBL" id="CP036267">
    <property type="protein sequence ID" value="QDT31482.1"/>
    <property type="molecule type" value="Genomic_DNA"/>
</dbReference>
<dbReference type="InterPro" id="IPR038177">
    <property type="entry name" value="IAT_beta_sf"/>
</dbReference>